<evidence type="ECO:0000313" key="3">
    <source>
        <dbReference type="Proteomes" id="UP000195043"/>
    </source>
</evidence>
<accession>A0A242A4B8</accession>
<protein>
    <submittedName>
        <fullName evidence="2">Uncharacterized protein</fullName>
    </submittedName>
</protein>
<dbReference type="Proteomes" id="UP000195043">
    <property type="component" value="Unassembled WGS sequence"/>
</dbReference>
<keyword evidence="3" id="KW-1185">Reference proteome</keyword>
<dbReference type="EMBL" id="NGKU01000001">
    <property type="protein sequence ID" value="OTN75888.1"/>
    <property type="molecule type" value="Genomic_DNA"/>
</dbReference>
<reference evidence="2 3" key="1">
    <citation type="submission" date="2017-05" db="EMBL/GenBank/DDBJ databases">
        <title>The Genome Sequence of Enterococcus sp. 8G7_MSG3316.</title>
        <authorList>
            <consortium name="The Broad Institute Genomics Platform"/>
            <consortium name="The Broad Institute Genomic Center for Infectious Diseases"/>
            <person name="Earl A."/>
            <person name="Manson A."/>
            <person name="Schwartman J."/>
            <person name="Gilmore M."/>
            <person name="Abouelleil A."/>
            <person name="Cao P."/>
            <person name="Chapman S."/>
            <person name="Cusick C."/>
            <person name="Shea T."/>
            <person name="Young S."/>
            <person name="Neafsey D."/>
            <person name="Nusbaum C."/>
            <person name="Birren B."/>
        </authorList>
    </citation>
    <scope>NUCLEOTIDE SEQUENCE [LARGE SCALE GENOMIC DNA]</scope>
    <source>
        <strain evidence="2 3">8G7_MSG3316</strain>
    </source>
</reference>
<gene>
    <name evidence="2" type="ORF">A5886_000964</name>
</gene>
<feature type="chain" id="PRO_5012353963" evidence="1">
    <location>
        <begin position="29"/>
        <end position="389"/>
    </location>
</feature>
<dbReference type="OrthoDB" id="2176537at2"/>
<dbReference type="RefSeq" id="WP_086273903.1">
    <property type="nucleotide sequence ID" value="NZ_NGKU01000001.1"/>
</dbReference>
<proteinExistence type="predicted"/>
<comment type="caution">
    <text evidence="2">The sequence shown here is derived from an EMBL/GenBank/DDBJ whole genome shotgun (WGS) entry which is preliminary data.</text>
</comment>
<dbReference type="AlphaFoldDB" id="A0A242A4B8"/>
<organism evidence="2 3">
    <name type="scientific">Candidatus Enterococcus testudinis</name>
    <dbReference type="NCBI Taxonomy" id="1834191"/>
    <lineage>
        <taxon>Bacteria</taxon>
        <taxon>Bacillati</taxon>
        <taxon>Bacillota</taxon>
        <taxon>Bacilli</taxon>
        <taxon>Lactobacillales</taxon>
        <taxon>Enterococcaceae</taxon>
        <taxon>Enterococcus</taxon>
    </lineage>
</organism>
<name>A0A242A4B8_9ENTE</name>
<feature type="signal peptide" evidence="1">
    <location>
        <begin position="1"/>
        <end position="28"/>
    </location>
</feature>
<evidence type="ECO:0000313" key="2">
    <source>
        <dbReference type="EMBL" id="OTN75888.1"/>
    </source>
</evidence>
<sequence length="389" mass="41583">MKNVRLLSTVVLGGMLLLSPLSTVDASAQVTTQAQSVNVVDEVNGIILNDGETLSDYGNTITTSSGEEVLQDASGRSSVAATSTSTVKTWVAFRTAVNNSNVGVINVACSFNSSLLKLNTVNRPLVINFINNSTINMNDNHSLHVGYGGSVTFMSNSTAPIITNGNQVKQPFVQGDWGSNVTFSGNVVVGNTNTQSRQHPFIRTAGSIQIPSGSNVVMNEAIETNQLNIINYGQLTVRANLLTPIEITTNGRLNAGQYSSLIASHSGANPVIRMAGSGYFLIDNPYQIHLAQTGTGAMYSPLVQALGTNIQINAARNAFWANNNFGWSPSQYWSPYLQAQLTGVNGSQVLQSNLASFSQNFMGFQAYREYTAGTGAPQYTDTFPLTESR</sequence>
<evidence type="ECO:0000256" key="1">
    <source>
        <dbReference type="SAM" id="SignalP"/>
    </source>
</evidence>
<keyword evidence="1" id="KW-0732">Signal</keyword>